<feature type="transmembrane region" description="Helical" evidence="1">
    <location>
        <begin position="6"/>
        <end position="27"/>
    </location>
</feature>
<reference evidence="2 3" key="1">
    <citation type="journal article" date="2011" name="J. Bacteriol.">
        <title>Genome sequence of the ethanol-producing Zymomonas mobilis subsp. pomaceae lectotype strain ATCC 29192.</title>
        <authorList>
            <person name="Kouvelis V.N."/>
            <person name="Davenport K.W."/>
            <person name="Brettin T.S."/>
            <person name="Bruce D."/>
            <person name="Detter C."/>
            <person name="Han C.S."/>
            <person name="Nolan M."/>
            <person name="Tapia R."/>
            <person name="Damoulaki A."/>
            <person name="Kyrpides N.C."/>
            <person name="Typas M.A."/>
            <person name="Pappas K.M."/>
        </authorList>
    </citation>
    <scope>NUCLEOTIDE SEQUENCE [LARGE SCALE GENOMIC DNA]</scope>
    <source>
        <strain evidence="3">ATCC 29192 / DSM 22645 / JCM 10191 / CCUG 17912 / NBRC 13757 / NCIMB 11200 / NRRL B-4491 / Barker I</strain>
    </source>
</reference>
<evidence type="ECO:0000313" key="2">
    <source>
        <dbReference type="EMBL" id="AEI37526.1"/>
    </source>
</evidence>
<dbReference type="AlphaFoldDB" id="F8ERR8"/>
<dbReference type="STRING" id="579138.Zymop_0624"/>
<accession>F8ERR8</accession>
<dbReference type="KEGG" id="zmp:Zymop_0624"/>
<organism evidence="2 3">
    <name type="scientific">Zymomonas mobilis subsp. pomaceae (strain ATCC 29192 / DSM 22645 / JCM 10191 / CCUG 17912 / NBRC 13757 / NCIMB 11200 / NRRL B-4491 / Barker I)</name>
    <dbReference type="NCBI Taxonomy" id="579138"/>
    <lineage>
        <taxon>Bacteria</taxon>
        <taxon>Pseudomonadati</taxon>
        <taxon>Pseudomonadota</taxon>
        <taxon>Alphaproteobacteria</taxon>
        <taxon>Sphingomonadales</taxon>
        <taxon>Zymomonadaceae</taxon>
        <taxon>Zymomonas</taxon>
    </lineage>
</organism>
<sequence length="45" mass="5038">MTILRAFLSVIILILIVGFLSLGFMHFEVPIRSIEKNVGNDVLAH</sequence>
<gene>
    <name evidence="2" type="ordered locus">Zymop_0624</name>
</gene>
<dbReference type="EMBL" id="CP002865">
    <property type="protein sequence ID" value="AEI37526.1"/>
    <property type="molecule type" value="Genomic_DNA"/>
</dbReference>
<keyword evidence="1" id="KW-0472">Membrane</keyword>
<dbReference type="Proteomes" id="UP000000491">
    <property type="component" value="Chromosome"/>
</dbReference>
<keyword evidence="1" id="KW-0812">Transmembrane</keyword>
<dbReference type="HOGENOM" id="CLU_3207312_0_0_5"/>
<proteinExistence type="predicted"/>
<evidence type="ECO:0000313" key="3">
    <source>
        <dbReference type="Proteomes" id="UP000000491"/>
    </source>
</evidence>
<keyword evidence="1" id="KW-1133">Transmembrane helix</keyword>
<protein>
    <submittedName>
        <fullName evidence="2">Uncharacterized protein</fullName>
    </submittedName>
</protein>
<name>F8ERR8_ZYMMT</name>
<evidence type="ECO:0000256" key="1">
    <source>
        <dbReference type="SAM" id="Phobius"/>
    </source>
</evidence>